<comment type="caution">
    <text evidence="1">The sequence shown here is derived from an EMBL/GenBank/DDBJ whole genome shotgun (WGS) entry which is preliminary data.</text>
</comment>
<dbReference type="EMBL" id="JAAAJA010002081">
    <property type="protein sequence ID" value="KAG0243578.1"/>
    <property type="molecule type" value="Genomic_DNA"/>
</dbReference>
<organism evidence="1 2">
    <name type="scientific">Mortierella polycephala</name>
    <dbReference type="NCBI Taxonomy" id="41804"/>
    <lineage>
        <taxon>Eukaryota</taxon>
        <taxon>Fungi</taxon>
        <taxon>Fungi incertae sedis</taxon>
        <taxon>Mucoromycota</taxon>
        <taxon>Mortierellomycotina</taxon>
        <taxon>Mortierellomycetes</taxon>
        <taxon>Mortierellales</taxon>
        <taxon>Mortierellaceae</taxon>
        <taxon>Mortierella</taxon>
    </lineage>
</organism>
<sequence length="140" mass="15152">MQSTQRVEKTHHLVKMLGLNSSATLSHVLKATSAKVTKELFRANETKDAADSMAKQGDADGASSLDVVASIFPEVFKENEQILGAFACNKMRREMEWSFSFHTSTSDLQAVLGIHTAGQASSNPRESSLATLVSRLDPGL</sequence>
<accession>A0A9P6PJD8</accession>
<evidence type="ECO:0000313" key="2">
    <source>
        <dbReference type="Proteomes" id="UP000726737"/>
    </source>
</evidence>
<evidence type="ECO:0000313" key="1">
    <source>
        <dbReference type="EMBL" id="KAG0243578.1"/>
    </source>
</evidence>
<dbReference type="AlphaFoldDB" id="A0A9P6PJD8"/>
<name>A0A9P6PJD8_9FUNG</name>
<keyword evidence="2" id="KW-1185">Reference proteome</keyword>
<proteinExistence type="predicted"/>
<feature type="non-terminal residue" evidence="1">
    <location>
        <position position="1"/>
    </location>
</feature>
<dbReference type="Proteomes" id="UP000726737">
    <property type="component" value="Unassembled WGS sequence"/>
</dbReference>
<protein>
    <submittedName>
        <fullName evidence="1">Uncharacterized protein</fullName>
    </submittedName>
</protein>
<dbReference type="OrthoDB" id="2446166at2759"/>
<gene>
    <name evidence="1" type="ORF">BG011_003096</name>
</gene>
<reference evidence="1" key="1">
    <citation type="journal article" date="2020" name="Fungal Divers.">
        <title>Resolving the Mortierellaceae phylogeny through synthesis of multi-gene phylogenetics and phylogenomics.</title>
        <authorList>
            <person name="Vandepol N."/>
            <person name="Liber J."/>
            <person name="Desiro A."/>
            <person name="Na H."/>
            <person name="Kennedy M."/>
            <person name="Barry K."/>
            <person name="Grigoriev I.V."/>
            <person name="Miller A.N."/>
            <person name="O'Donnell K."/>
            <person name="Stajich J.E."/>
            <person name="Bonito G."/>
        </authorList>
    </citation>
    <scope>NUCLEOTIDE SEQUENCE</scope>
    <source>
        <strain evidence="1">KOD948</strain>
    </source>
</reference>